<dbReference type="InterPro" id="IPR011057">
    <property type="entry name" value="Mss4-like_sf"/>
</dbReference>
<reference evidence="6 7" key="1">
    <citation type="journal article" date="2016" name="Fungal Biol.">
        <title>The genome of Xylona heveae provides a window into fungal endophytism.</title>
        <authorList>
            <person name="Gazis R."/>
            <person name="Kuo A."/>
            <person name="Riley R."/>
            <person name="LaButti K."/>
            <person name="Lipzen A."/>
            <person name="Lin J."/>
            <person name="Amirebrahimi M."/>
            <person name="Hesse C.N."/>
            <person name="Spatafora J.W."/>
            <person name="Henrissat B."/>
            <person name="Hainaut M."/>
            <person name="Grigoriev I.V."/>
            <person name="Hibbett D.S."/>
        </authorList>
    </citation>
    <scope>NUCLEOTIDE SEQUENCE [LARGE SCALE GENOMIC DNA]</scope>
    <source>
        <strain evidence="6 7">TC161</strain>
    </source>
</reference>
<gene>
    <name evidence="6" type="ORF">L228DRAFT_264874</name>
</gene>
<dbReference type="InParanoid" id="A0A165JPJ7"/>
<dbReference type="PANTHER" id="PTHR33337:SF40">
    <property type="entry name" value="CENP-V_GFA DOMAIN-CONTAINING PROTEIN-RELATED"/>
    <property type="match status" value="1"/>
</dbReference>
<evidence type="ECO:0000313" key="7">
    <source>
        <dbReference type="Proteomes" id="UP000076632"/>
    </source>
</evidence>
<dbReference type="EMBL" id="KV407454">
    <property type="protein sequence ID" value="KZF26485.1"/>
    <property type="molecule type" value="Genomic_DNA"/>
</dbReference>
<keyword evidence="2" id="KW-0479">Metal-binding</keyword>
<dbReference type="InterPro" id="IPR006913">
    <property type="entry name" value="CENP-V/GFA"/>
</dbReference>
<dbReference type="STRING" id="1328760.A0A165JPJ7"/>
<evidence type="ECO:0000256" key="2">
    <source>
        <dbReference type="ARBA" id="ARBA00022723"/>
    </source>
</evidence>
<name>A0A165JPJ7_XYLHT</name>
<dbReference type="RefSeq" id="XP_018192040.1">
    <property type="nucleotide sequence ID" value="XM_018334626.1"/>
</dbReference>
<dbReference type="GeneID" id="28899763"/>
<dbReference type="PROSITE" id="PS51891">
    <property type="entry name" value="CENP_V_GFA"/>
    <property type="match status" value="1"/>
</dbReference>
<organism evidence="6 7">
    <name type="scientific">Xylona heveae (strain CBS 132557 / TC161)</name>
    <dbReference type="NCBI Taxonomy" id="1328760"/>
    <lineage>
        <taxon>Eukaryota</taxon>
        <taxon>Fungi</taxon>
        <taxon>Dikarya</taxon>
        <taxon>Ascomycota</taxon>
        <taxon>Pezizomycotina</taxon>
        <taxon>Xylonomycetes</taxon>
        <taxon>Xylonales</taxon>
        <taxon>Xylonaceae</taxon>
        <taxon>Xylona</taxon>
    </lineage>
</organism>
<evidence type="ECO:0000256" key="1">
    <source>
        <dbReference type="ARBA" id="ARBA00005495"/>
    </source>
</evidence>
<dbReference type="PANTHER" id="PTHR33337">
    <property type="entry name" value="GFA DOMAIN-CONTAINING PROTEIN"/>
    <property type="match status" value="1"/>
</dbReference>
<keyword evidence="4" id="KW-0456">Lyase</keyword>
<protein>
    <recommendedName>
        <fullName evidence="5">CENP-V/GFA domain-containing protein</fullName>
    </recommendedName>
</protein>
<dbReference type="SUPFAM" id="SSF51316">
    <property type="entry name" value="Mss4-like"/>
    <property type="match status" value="1"/>
</dbReference>
<proteinExistence type="inferred from homology"/>
<keyword evidence="3" id="KW-0862">Zinc</keyword>
<evidence type="ECO:0000313" key="6">
    <source>
        <dbReference type="EMBL" id="KZF26485.1"/>
    </source>
</evidence>
<dbReference type="GO" id="GO:0016846">
    <property type="term" value="F:carbon-sulfur lyase activity"/>
    <property type="evidence" value="ECO:0007669"/>
    <property type="project" value="InterPro"/>
</dbReference>
<evidence type="ECO:0000256" key="4">
    <source>
        <dbReference type="ARBA" id="ARBA00023239"/>
    </source>
</evidence>
<feature type="domain" description="CENP-V/GFA" evidence="5">
    <location>
        <begin position="3"/>
        <end position="124"/>
    </location>
</feature>
<accession>A0A165JPJ7</accession>
<dbReference type="GO" id="GO:0046872">
    <property type="term" value="F:metal ion binding"/>
    <property type="evidence" value="ECO:0007669"/>
    <property type="project" value="UniProtKB-KW"/>
</dbReference>
<dbReference type="Proteomes" id="UP000076632">
    <property type="component" value="Unassembled WGS sequence"/>
</dbReference>
<comment type="similarity">
    <text evidence="1">Belongs to the Gfa family.</text>
</comment>
<sequence length="138" mass="15605">MVYTGSCYCREIQYELNLPSPDDARTSLCHCRNCKKFTGSAFGITTKVPKKAFRVTAGQTKEHVGDNGSGTKLFREFCPTCGSGILEYGEHAGENIYIFYGTFDRPEELPPKGEFFCKSRENWMPEVPGVFHKQEIKD</sequence>
<dbReference type="Gene3D" id="3.90.1590.10">
    <property type="entry name" value="glutathione-dependent formaldehyde- activating enzyme (gfa)"/>
    <property type="match status" value="1"/>
</dbReference>
<dbReference type="OrthoDB" id="9985472at2759"/>
<evidence type="ECO:0000256" key="3">
    <source>
        <dbReference type="ARBA" id="ARBA00022833"/>
    </source>
</evidence>
<dbReference type="Pfam" id="PF04828">
    <property type="entry name" value="GFA"/>
    <property type="match status" value="1"/>
</dbReference>
<keyword evidence="7" id="KW-1185">Reference proteome</keyword>
<dbReference type="OMA" id="RYICVGS"/>
<dbReference type="AlphaFoldDB" id="A0A165JPJ7"/>
<evidence type="ECO:0000259" key="5">
    <source>
        <dbReference type="PROSITE" id="PS51891"/>
    </source>
</evidence>